<accession>A0A1I2TPA0</accession>
<sequence length="245" mass="26649">MFHSEALKLKRSWVWIICLIIPLLSVTLGALNFARNQEQLDSGWISLSSQAGLFYALIFFSVGSAIILSTIWRPDLNKSNWNGVLCCYQHPWLVFAIKALIGAALIILMHLIFLILTLATAWLLGVKDIDLGALAADSLVVFIAAFPLAVFQSLLSFLLRSYSWPIGMCLVLCVAGFAVVSSDSVGFLIYLLPQALAAYAIAAPSAAFAIGSASTHLISQCFGAALIQVIAYFGFTIALFKLRQR</sequence>
<dbReference type="CDD" id="cd21809">
    <property type="entry name" value="ABC-2_lan_permease-like"/>
    <property type="match status" value="1"/>
</dbReference>
<keyword evidence="1" id="KW-1133">Transmembrane helix</keyword>
<dbReference type="EMBL" id="FOPJ01000008">
    <property type="protein sequence ID" value="SFG64141.1"/>
    <property type="molecule type" value="Genomic_DNA"/>
</dbReference>
<feature type="transmembrane region" description="Helical" evidence="1">
    <location>
        <begin position="92"/>
        <end position="124"/>
    </location>
</feature>
<feature type="transmembrane region" description="Helical" evidence="1">
    <location>
        <begin position="162"/>
        <end position="180"/>
    </location>
</feature>
<feature type="transmembrane region" description="Helical" evidence="1">
    <location>
        <begin position="187"/>
        <end position="211"/>
    </location>
</feature>
<name>A0A1I2TPA0_9CORY</name>
<organism evidence="2 3">
    <name type="scientific">Corynebacterium spheniscorum</name>
    <dbReference type="NCBI Taxonomy" id="185761"/>
    <lineage>
        <taxon>Bacteria</taxon>
        <taxon>Bacillati</taxon>
        <taxon>Actinomycetota</taxon>
        <taxon>Actinomycetes</taxon>
        <taxon>Mycobacteriales</taxon>
        <taxon>Corynebacteriaceae</taxon>
        <taxon>Corynebacterium</taxon>
    </lineage>
</organism>
<keyword evidence="1" id="KW-0812">Transmembrane</keyword>
<evidence type="ECO:0008006" key="4">
    <source>
        <dbReference type="Google" id="ProtNLM"/>
    </source>
</evidence>
<gene>
    <name evidence="2" type="ORF">SAMN05660282_01504</name>
</gene>
<dbReference type="OrthoDB" id="9781996at2"/>
<feature type="transmembrane region" description="Helical" evidence="1">
    <location>
        <begin position="131"/>
        <end position="150"/>
    </location>
</feature>
<dbReference type="Proteomes" id="UP000199065">
    <property type="component" value="Unassembled WGS sequence"/>
</dbReference>
<protein>
    <recommendedName>
        <fullName evidence="4">ABC-2 type transport system permease protein</fullName>
    </recommendedName>
</protein>
<evidence type="ECO:0000313" key="2">
    <source>
        <dbReference type="EMBL" id="SFG64141.1"/>
    </source>
</evidence>
<dbReference type="RefSeq" id="WP_092286002.1">
    <property type="nucleotide sequence ID" value="NZ_FOPJ01000008.1"/>
</dbReference>
<keyword evidence="3" id="KW-1185">Reference proteome</keyword>
<dbReference type="AlphaFoldDB" id="A0A1I2TPA0"/>
<feature type="transmembrane region" description="Helical" evidence="1">
    <location>
        <begin position="217"/>
        <end position="240"/>
    </location>
</feature>
<feature type="transmembrane region" description="Helical" evidence="1">
    <location>
        <begin position="52"/>
        <end position="72"/>
    </location>
</feature>
<evidence type="ECO:0000256" key="1">
    <source>
        <dbReference type="SAM" id="Phobius"/>
    </source>
</evidence>
<dbReference type="Pfam" id="PF12730">
    <property type="entry name" value="ABC2_membrane_4"/>
    <property type="match status" value="1"/>
</dbReference>
<keyword evidence="1" id="KW-0472">Membrane</keyword>
<proteinExistence type="predicted"/>
<reference evidence="2 3" key="1">
    <citation type="submission" date="2016-10" db="EMBL/GenBank/DDBJ databases">
        <authorList>
            <person name="de Groot N.N."/>
        </authorList>
    </citation>
    <scope>NUCLEOTIDE SEQUENCE [LARGE SCALE GENOMIC DNA]</scope>
    <source>
        <strain>J11</strain>
        <strain evidence="3">PG 39</strain>
    </source>
</reference>
<dbReference type="STRING" id="185761.SAMN05660282_01504"/>
<evidence type="ECO:0000313" key="3">
    <source>
        <dbReference type="Proteomes" id="UP000199065"/>
    </source>
</evidence>
<feature type="transmembrane region" description="Helical" evidence="1">
    <location>
        <begin position="12"/>
        <end position="31"/>
    </location>
</feature>